<dbReference type="GO" id="GO:0003677">
    <property type="term" value="F:DNA binding"/>
    <property type="evidence" value="ECO:0007669"/>
    <property type="project" value="InterPro"/>
</dbReference>
<dbReference type="OrthoDB" id="7028951at2"/>
<dbReference type="PROSITE" id="PS50930">
    <property type="entry name" value="HTH_LYTTR"/>
    <property type="match status" value="1"/>
</dbReference>
<name>A0A0S2KFU1_9GAMM</name>
<feature type="transmembrane region" description="Helical" evidence="2">
    <location>
        <begin position="80"/>
        <end position="102"/>
    </location>
</feature>
<dbReference type="RefSeq" id="WP_058022565.1">
    <property type="nucleotide sequence ID" value="NZ_CP013189.1"/>
</dbReference>
<feature type="domain" description="HTH LytTR-type" evidence="3">
    <location>
        <begin position="204"/>
        <end position="292"/>
    </location>
</feature>
<dbReference type="GO" id="GO:0000160">
    <property type="term" value="P:phosphorelay signal transduction system"/>
    <property type="evidence" value="ECO:0007669"/>
    <property type="project" value="UniProtKB-KW"/>
</dbReference>
<organism evidence="4 5">
    <name type="scientific">Pseudohongiella spirulinae</name>
    <dbReference type="NCBI Taxonomy" id="1249552"/>
    <lineage>
        <taxon>Bacteria</taxon>
        <taxon>Pseudomonadati</taxon>
        <taxon>Pseudomonadota</taxon>
        <taxon>Gammaproteobacteria</taxon>
        <taxon>Pseudomonadales</taxon>
        <taxon>Pseudohongiellaceae</taxon>
        <taxon>Pseudohongiella</taxon>
    </lineage>
</organism>
<feature type="transmembrane region" description="Helical" evidence="2">
    <location>
        <begin position="16"/>
        <end position="34"/>
    </location>
</feature>
<dbReference type="STRING" id="1249552.PS2015_2512"/>
<dbReference type="Gene3D" id="2.40.50.1020">
    <property type="entry name" value="LytTr DNA-binding domain"/>
    <property type="match status" value="1"/>
</dbReference>
<evidence type="ECO:0000313" key="5">
    <source>
        <dbReference type="Proteomes" id="UP000065641"/>
    </source>
</evidence>
<dbReference type="SMART" id="SM00850">
    <property type="entry name" value="LytTR"/>
    <property type="match status" value="1"/>
</dbReference>
<dbReference type="EMBL" id="CP013189">
    <property type="protein sequence ID" value="ALO47146.1"/>
    <property type="molecule type" value="Genomic_DNA"/>
</dbReference>
<evidence type="ECO:0000256" key="1">
    <source>
        <dbReference type="ARBA" id="ARBA00023012"/>
    </source>
</evidence>
<keyword evidence="2" id="KW-0812">Transmembrane</keyword>
<keyword evidence="2" id="KW-1133">Transmembrane helix</keyword>
<evidence type="ECO:0000256" key="2">
    <source>
        <dbReference type="SAM" id="Phobius"/>
    </source>
</evidence>
<reference evidence="4 5" key="1">
    <citation type="submission" date="2015-11" db="EMBL/GenBank/DDBJ databases">
        <authorList>
            <person name="Zhang Y."/>
            <person name="Guo Z."/>
        </authorList>
    </citation>
    <scope>NUCLEOTIDE SEQUENCE [LARGE SCALE GENOMIC DNA]</scope>
    <source>
        <strain evidence="4 5">KCTC 32221</strain>
    </source>
</reference>
<proteinExistence type="predicted"/>
<dbReference type="InterPro" id="IPR007492">
    <property type="entry name" value="LytTR_DNA-bd_dom"/>
</dbReference>
<dbReference type="Proteomes" id="UP000065641">
    <property type="component" value="Chromosome"/>
</dbReference>
<dbReference type="Pfam" id="PF04397">
    <property type="entry name" value="LytTR"/>
    <property type="match status" value="1"/>
</dbReference>
<evidence type="ECO:0000313" key="4">
    <source>
        <dbReference type="EMBL" id="ALO47146.1"/>
    </source>
</evidence>
<accession>A0A0S2KFU1</accession>
<evidence type="ECO:0000259" key="3">
    <source>
        <dbReference type="PROSITE" id="PS50930"/>
    </source>
</evidence>
<gene>
    <name evidence="4" type="ORF">PS2015_2512</name>
</gene>
<keyword evidence="2" id="KW-0472">Membrane</keyword>
<feature type="transmembrane region" description="Helical" evidence="2">
    <location>
        <begin position="46"/>
        <end position="68"/>
    </location>
</feature>
<sequence>MSTVHRSAYPASATSIFRYLGSTGCALWLLVMALQPDVGFIAPWSWMGFFWLLTISSGLIVLQSALYALSRSQQLQQWPLWTLVAASGILGSLVLAPLYWLIGEGLMQALLGFEATADDELDAGAIADFGFSALAQELSEFVGPVTAAWLLISLPRLQGLLPPVLVQRQANDNSQTAIEPSVAAPDIIHKRPLWRQSLPGELGNDVIAVRSELQYLRVWTTRGSTLILGALQEVEDSETTAGMRIHRSWWVHASHVRTVRRKADGLVCQLSDGREIPVSRRRKAEVLARFGEASRYETVAPQPPGPDQFA</sequence>
<dbReference type="AlphaFoldDB" id="A0A0S2KFU1"/>
<protein>
    <recommendedName>
        <fullName evidence="3">HTH LytTR-type domain-containing protein</fullName>
    </recommendedName>
</protein>
<keyword evidence="1" id="KW-0902">Two-component regulatory system</keyword>
<keyword evidence="5" id="KW-1185">Reference proteome</keyword>
<dbReference type="KEGG" id="pspi:PS2015_2512"/>